<evidence type="ECO:0000313" key="1">
    <source>
        <dbReference type="EMBL" id="VVO00779.1"/>
    </source>
</evidence>
<accession>A0A5E7C7S4</accession>
<dbReference type="AlphaFoldDB" id="A0A5E7C7S4"/>
<dbReference type="EMBL" id="CABVHX010000009">
    <property type="protein sequence ID" value="VVO00779.1"/>
    <property type="molecule type" value="Genomic_DNA"/>
</dbReference>
<organism evidence="1 2">
    <name type="scientific">Pseudomonas fluorescens</name>
    <dbReference type="NCBI Taxonomy" id="294"/>
    <lineage>
        <taxon>Bacteria</taxon>
        <taxon>Pseudomonadati</taxon>
        <taxon>Pseudomonadota</taxon>
        <taxon>Gammaproteobacteria</taxon>
        <taxon>Pseudomonadales</taxon>
        <taxon>Pseudomonadaceae</taxon>
        <taxon>Pseudomonas</taxon>
    </lineage>
</organism>
<proteinExistence type="predicted"/>
<protein>
    <submittedName>
        <fullName evidence="1">Uncharacterized protein</fullName>
    </submittedName>
</protein>
<reference evidence="1 2" key="1">
    <citation type="submission" date="2019-09" db="EMBL/GenBank/DDBJ databases">
        <authorList>
            <person name="Chandra G."/>
            <person name="Truman W A."/>
        </authorList>
    </citation>
    <scope>NUCLEOTIDE SEQUENCE [LARGE SCALE GENOMIC DNA]</scope>
    <source>
        <strain evidence="1">PS718</strain>
    </source>
</reference>
<evidence type="ECO:0000313" key="2">
    <source>
        <dbReference type="Proteomes" id="UP000325375"/>
    </source>
</evidence>
<gene>
    <name evidence="1" type="ORF">PS718_02644</name>
</gene>
<sequence>MGKKLNLLRSLLEYVKLPFYPFLLKLPRMLLMPKKKCRKPCDEGAKSDFYCRVQYIQRCHTISGLSQEA</sequence>
<dbReference type="Proteomes" id="UP000325375">
    <property type="component" value="Unassembled WGS sequence"/>
</dbReference>
<name>A0A5E7C7S4_PSEFL</name>